<keyword evidence="7" id="KW-0175">Coiled coil</keyword>
<dbReference type="CDD" id="cd04489">
    <property type="entry name" value="ExoVII_LU_OBF"/>
    <property type="match status" value="1"/>
</dbReference>
<comment type="catalytic activity">
    <reaction evidence="5 6">
        <text>Exonucleolytic cleavage in either 5'- to 3'- or 3'- to 5'-direction to yield nucleoside 5'-phosphates.</text>
        <dbReference type="EC" id="3.1.11.6"/>
    </reaction>
</comment>
<evidence type="ECO:0000256" key="4">
    <source>
        <dbReference type="ARBA" id="ARBA00022839"/>
    </source>
</evidence>
<dbReference type="Pfam" id="PF13742">
    <property type="entry name" value="tRNA_anti_2"/>
    <property type="match status" value="1"/>
</dbReference>
<dbReference type="PANTHER" id="PTHR30008:SF0">
    <property type="entry name" value="EXODEOXYRIBONUCLEASE 7 LARGE SUBUNIT"/>
    <property type="match status" value="1"/>
</dbReference>
<comment type="function">
    <text evidence="5">Bidirectionally degrades single-stranded DNA into large acid-insoluble oligonucleotides, which are then degraded further into small acid-soluble oligonucleotides.</text>
</comment>
<proteinExistence type="inferred from homology"/>
<evidence type="ECO:0000256" key="3">
    <source>
        <dbReference type="ARBA" id="ARBA00022801"/>
    </source>
</evidence>
<comment type="similarity">
    <text evidence="5 6">Belongs to the XseA family.</text>
</comment>
<evidence type="ECO:0000256" key="2">
    <source>
        <dbReference type="ARBA" id="ARBA00022722"/>
    </source>
</evidence>
<keyword evidence="4 5" id="KW-0269">Exonuclease</keyword>
<feature type="domain" description="Exonuclease VII large subunit C-terminal" evidence="8">
    <location>
        <begin position="125"/>
        <end position="443"/>
    </location>
</feature>
<keyword evidence="3 5" id="KW-0378">Hydrolase</keyword>
<comment type="subunit">
    <text evidence="5">Heterooligomer composed of large and small subunits.</text>
</comment>
<keyword evidence="1 5" id="KW-0963">Cytoplasm</keyword>
<reference evidence="10 11" key="1">
    <citation type="submission" date="2023-10" db="EMBL/GenBank/DDBJ databases">
        <title>Two novel species belonging to the OM43/NOR5 clade.</title>
        <authorList>
            <person name="Park M."/>
        </authorList>
    </citation>
    <scope>NUCLEOTIDE SEQUENCE [LARGE SCALE GENOMIC DNA]</scope>
    <source>
        <strain evidence="10 11">IMCC43200</strain>
    </source>
</reference>
<dbReference type="InterPro" id="IPR003753">
    <property type="entry name" value="Exonuc_VII_L"/>
</dbReference>
<accession>A0ABZ0I3G6</accession>
<feature type="coiled-coil region" evidence="7">
    <location>
        <begin position="265"/>
        <end position="335"/>
    </location>
</feature>
<keyword evidence="2 5" id="KW-0540">Nuclease</keyword>
<evidence type="ECO:0000259" key="8">
    <source>
        <dbReference type="Pfam" id="PF02601"/>
    </source>
</evidence>
<dbReference type="RefSeq" id="WP_407348370.1">
    <property type="nucleotide sequence ID" value="NZ_CP136864.1"/>
</dbReference>
<gene>
    <name evidence="5 10" type="primary">xseA</name>
    <name evidence="10" type="ORF">R0135_00825</name>
</gene>
<feature type="domain" description="OB-fold nucleic acid binding" evidence="9">
    <location>
        <begin position="12"/>
        <end position="101"/>
    </location>
</feature>
<comment type="subcellular location">
    <subcellularLocation>
        <location evidence="5 6">Cytoplasm</location>
    </subcellularLocation>
</comment>
<evidence type="ECO:0000256" key="1">
    <source>
        <dbReference type="ARBA" id="ARBA00022490"/>
    </source>
</evidence>
<dbReference type="EMBL" id="CP136864">
    <property type="protein sequence ID" value="WOJ93725.1"/>
    <property type="molecule type" value="Genomic_DNA"/>
</dbReference>
<dbReference type="GO" id="GO:0008855">
    <property type="term" value="F:exodeoxyribonuclease VII activity"/>
    <property type="evidence" value="ECO:0007669"/>
    <property type="project" value="UniProtKB-EC"/>
</dbReference>
<evidence type="ECO:0000256" key="5">
    <source>
        <dbReference type="HAMAP-Rule" id="MF_00378"/>
    </source>
</evidence>
<dbReference type="HAMAP" id="MF_00378">
    <property type="entry name" value="Exonuc_7_L"/>
    <property type="match status" value="1"/>
</dbReference>
<dbReference type="Proteomes" id="UP001626537">
    <property type="component" value="Chromosome"/>
</dbReference>
<evidence type="ECO:0000256" key="6">
    <source>
        <dbReference type="RuleBase" id="RU004355"/>
    </source>
</evidence>
<protein>
    <recommendedName>
        <fullName evidence="5">Exodeoxyribonuclease 7 large subunit</fullName>
        <ecNumber evidence="5">3.1.11.6</ecNumber>
    </recommendedName>
    <alternativeName>
        <fullName evidence="5">Exodeoxyribonuclease VII large subunit</fullName>
        <shortName evidence="5">Exonuclease VII large subunit</shortName>
    </alternativeName>
</protein>
<dbReference type="Pfam" id="PF02601">
    <property type="entry name" value="Exonuc_VII_L"/>
    <property type="match status" value="1"/>
</dbReference>
<dbReference type="InterPro" id="IPR025824">
    <property type="entry name" value="OB-fold_nuc-bd_dom"/>
</dbReference>
<dbReference type="InterPro" id="IPR020579">
    <property type="entry name" value="Exonuc_VII_lsu_C"/>
</dbReference>
<evidence type="ECO:0000313" key="11">
    <source>
        <dbReference type="Proteomes" id="UP001626537"/>
    </source>
</evidence>
<sequence length="458" mass="51618">MTETDATTLTPSQLNRQVRSLLESHFSYVWVEGELSNLARPSSGHWYFTLKDDKAQVRCAMFKNYNQRLRFNPGNGDQVRLRARVSLYEGRGEFQLIGEFMEPAGAGALQARFEALRNQLHKEGLFDAAIKKPLPRSTAHLAVITSPTGAALQDILHVLARRNPAIRVTVLPVSVQGANAAPEICQALLDANTYALSRDDCDFDAVILARGGGSLEDLWAFNDEALARAIVASELPVVCGVGHEVDVTIADFAADARAPTPSAAAELLSEDREELLAQLEQAHRRLRRAMQHRLERASLQLKQLRVRLRHPGDRLREQSQRLDDLERRLHRTIRLRLDQLRREHHVLRERLQANSPRRRIEQHQERLERQQGALKVAMGQKIAWTKQALERREQVLASLNPLAILERGYSILSDEQGAVVRSSTDVTAQQKLYARLATGSLELRVEALRAKDSKKKKA</sequence>
<keyword evidence="11" id="KW-1185">Reference proteome</keyword>
<evidence type="ECO:0000259" key="9">
    <source>
        <dbReference type="Pfam" id="PF13742"/>
    </source>
</evidence>
<dbReference type="EC" id="3.1.11.6" evidence="5"/>
<evidence type="ECO:0000256" key="7">
    <source>
        <dbReference type="SAM" id="Coils"/>
    </source>
</evidence>
<dbReference type="NCBIfam" id="TIGR00237">
    <property type="entry name" value="xseA"/>
    <property type="match status" value="1"/>
</dbReference>
<dbReference type="PANTHER" id="PTHR30008">
    <property type="entry name" value="EXODEOXYRIBONUCLEASE 7 LARGE SUBUNIT"/>
    <property type="match status" value="1"/>
</dbReference>
<evidence type="ECO:0000313" key="10">
    <source>
        <dbReference type="EMBL" id="WOJ93725.1"/>
    </source>
</evidence>
<name>A0ABZ0I3G6_9GAMM</name>
<organism evidence="10 11">
    <name type="scientific">Congregibacter variabilis</name>
    <dbReference type="NCBI Taxonomy" id="3081200"/>
    <lineage>
        <taxon>Bacteria</taxon>
        <taxon>Pseudomonadati</taxon>
        <taxon>Pseudomonadota</taxon>
        <taxon>Gammaproteobacteria</taxon>
        <taxon>Cellvibrionales</taxon>
        <taxon>Halieaceae</taxon>
        <taxon>Congregibacter</taxon>
    </lineage>
</organism>